<dbReference type="PANTHER" id="PTHR33692">
    <property type="entry name" value="RIBOSOME MATURATION FACTOR RIMM"/>
    <property type="match status" value="1"/>
</dbReference>
<comment type="subunit">
    <text evidence="5">Binds ribosomal protein uS19.</text>
</comment>
<feature type="domain" description="RimM N-terminal" evidence="6">
    <location>
        <begin position="7"/>
        <end position="86"/>
    </location>
</feature>
<dbReference type="Proteomes" id="UP001222800">
    <property type="component" value="Chromosome"/>
</dbReference>
<dbReference type="SUPFAM" id="SSF50447">
    <property type="entry name" value="Translation proteins"/>
    <property type="match status" value="1"/>
</dbReference>
<comment type="domain">
    <text evidence="5">The PRC barrel domain binds ribosomal protein uS19.</text>
</comment>
<keyword evidence="9" id="KW-1185">Reference proteome</keyword>
<evidence type="ECO:0000256" key="4">
    <source>
        <dbReference type="ARBA" id="ARBA00023186"/>
    </source>
</evidence>
<sequence>MLEYFNIGQIVKVQGLKGEMRIYPLTDYKERFEEIKWVYISDDTKTKYEIEKVRYKGNVVILKIKGIDSINDAEKLIKKYLKIPRENARELEEDEYFISDLIGIKAYTVDGEYVGVLDEVLQTGANDVYLIKNDENKEILIPALKKFVPELSIEDKKMIIDPIEGMM</sequence>
<evidence type="ECO:0000256" key="5">
    <source>
        <dbReference type="HAMAP-Rule" id="MF_00014"/>
    </source>
</evidence>
<comment type="subcellular location">
    <subcellularLocation>
        <location evidence="5">Cytoplasm</location>
    </subcellularLocation>
</comment>
<evidence type="ECO:0000313" key="9">
    <source>
        <dbReference type="Proteomes" id="UP001222800"/>
    </source>
</evidence>
<dbReference type="Gene3D" id="2.40.30.60">
    <property type="entry name" value="RimM"/>
    <property type="match status" value="1"/>
</dbReference>
<keyword evidence="3 5" id="KW-0698">rRNA processing</keyword>
<feature type="domain" description="PRC-barrel" evidence="7">
    <location>
        <begin position="93"/>
        <end position="166"/>
    </location>
</feature>
<evidence type="ECO:0000259" key="7">
    <source>
        <dbReference type="Pfam" id="PF05239"/>
    </source>
</evidence>
<reference evidence="8 9" key="1">
    <citation type="submission" date="2023-03" db="EMBL/GenBank/DDBJ databases">
        <title>Complete genome sequence of Tepidibacter sp. SWIR-1, isolated from a deep-sea hydrothermal vent.</title>
        <authorList>
            <person name="Li X."/>
        </authorList>
    </citation>
    <scope>NUCLEOTIDE SEQUENCE [LARGE SCALE GENOMIC DNA]</scope>
    <source>
        <strain evidence="8 9">SWIR-1</strain>
    </source>
</reference>
<evidence type="ECO:0000256" key="3">
    <source>
        <dbReference type="ARBA" id="ARBA00022552"/>
    </source>
</evidence>
<dbReference type="EMBL" id="CP120733">
    <property type="protein sequence ID" value="WFD08968.1"/>
    <property type="molecule type" value="Genomic_DNA"/>
</dbReference>
<gene>
    <name evidence="5 8" type="primary">rimM</name>
    <name evidence="8" type="ORF">P4S50_11280</name>
</gene>
<dbReference type="InterPro" id="IPR009000">
    <property type="entry name" value="Transl_B-barrel_sf"/>
</dbReference>
<dbReference type="Pfam" id="PF05239">
    <property type="entry name" value="PRC"/>
    <property type="match status" value="1"/>
</dbReference>
<dbReference type="InterPro" id="IPR002676">
    <property type="entry name" value="RimM_N"/>
</dbReference>
<evidence type="ECO:0000256" key="2">
    <source>
        <dbReference type="ARBA" id="ARBA00022517"/>
    </source>
</evidence>
<dbReference type="InterPro" id="IPR036976">
    <property type="entry name" value="RimM_N_sf"/>
</dbReference>
<dbReference type="NCBIfam" id="TIGR02273">
    <property type="entry name" value="16S_RimM"/>
    <property type="match status" value="1"/>
</dbReference>
<keyword evidence="1 5" id="KW-0963">Cytoplasm</keyword>
<keyword evidence="2 5" id="KW-0690">Ribosome biogenesis</keyword>
<dbReference type="InterPro" id="IPR027275">
    <property type="entry name" value="PRC-brl_dom"/>
</dbReference>
<dbReference type="InterPro" id="IPR011961">
    <property type="entry name" value="RimM"/>
</dbReference>
<comment type="function">
    <text evidence="5">An accessory protein needed during the final step in the assembly of 30S ribosomal subunit, possibly for assembly of the head region. Essential for efficient processing of 16S rRNA. May be needed both before and after RbfA during the maturation of 16S rRNA. It has affinity for free ribosomal 30S subunits but not for 70S ribosomes.</text>
</comment>
<keyword evidence="4 5" id="KW-0143">Chaperone</keyword>
<dbReference type="HAMAP" id="MF_00014">
    <property type="entry name" value="Ribosome_mat_RimM"/>
    <property type="match status" value="1"/>
</dbReference>
<protein>
    <recommendedName>
        <fullName evidence="5">Ribosome maturation factor RimM</fullName>
    </recommendedName>
</protein>
<dbReference type="Gene3D" id="2.30.30.240">
    <property type="entry name" value="PRC-barrel domain"/>
    <property type="match status" value="1"/>
</dbReference>
<evidence type="ECO:0000259" key="6">
    <source>
        <dbReference type="Pfam" id="PF01782"/>
    </source>
</evidence>
<proteinExistence type="inferred from homology"/>
<dbReference type="SUPFAM" id="SSF50346">
    <property type="entry name" value="PRC-barrel domain"/>
    <property type="match status" value="1"/>
</dbReference>
<name>A0ABY8EE00_9FIRM</name>
<accession>A0ABY8EE00</accession>
<dbReference type="Pfam" id="PF01782">
    <property type="entry name" value="RimM"/>
    <property type="match status" value="1"/>
</dbReference>
<comment type="similarity">
    <text evidence="5">Belongs to the RimM family.</text>
</comment>
<organism evidence="8 9">
    <name type="scientific">Tepidibacter hydrothermalis</name>
    <dbReference type="NCBI Taxonomy" id="3036126"/>
    <lineage>
        <taxon>Bacteria</taxon>
        <taxon>Bacillati</taxon>
        <taxon>Bacillota</taxon>
        <taxon>Clostridia</taxon>
        <taxon>Peptostreptococcales</taxon>
        <taxon>Peptostreptococcaceae</taxon>
        <taxon>Tepidibacter</taxon>
    </lineage>
</organism>
<evidence type="ECO:0000256" key="1">
    <source>
        <dbReference type="ARBA" id="ARBA00022490"/>
    </source>
</evidence>
<evidence type="ECO:0000313" key="8">
    <source>
        <dbReference type="EMBL" id="WFD08968.1"/>
    </source>
</evidence>
<dbReference type="InterPro" id="IPR011033">
    <property type="entry name" value="PRC_barrel-like_sf"/>
</dbReference>
<dbReference type="RefSeq" id="WP_277730887.1">
    <property type="nucleotide sequence ID" value="NZ_CP120733.1"/>
</dbReference>
<dbReference type="PANTHER" id="PTHR33692:SF1">
    <property type="entry name" value="RIBOSOME MATURATION FACTOR RIMM"/>
    <property type="match status" value="1"/>
</dbReference>